<accession>A0A812JVP4</accession>
<keyword evidence="4" id="KW-0206">Cytoskeleton</keyword>
<dbReference type="InterPro" id="IPR052102">
    <property type="entry name" value="Enkurin_domain-protein"/>
</dbReference>
<keyword evidence="8" id="KW-1185">Reference proteome</keyword>
<comment type="subcellular location">
    <subcellularLocation>
        <location evidence="1">Cell projection</location>
        <location evidence="1">Cilium</location>
    </subcellularLocation>
    <subcellularLocation>
        <location evidence="2">Cytoplasm</location>
        <location evidence="2">Cytoskeleton</location>
    </subcellularLocation>
</comment>
<evidence type="ECO:0000256" key="5">
    <source>
        <dbReference type="ARBA" id="ARBA00023273"/>
    </source>
</evidence>
<dbReference type="OrthoDB" id="431924at2759"/>
<dbReference type="InterPro" id="IPR027012">
    <property type="entry name" value="Enkurin_dom"/>
</dbReference>
<evidence type="ECO:0000313" key="8">
    <source>
        <dbReference type="Proteomes" id="UP000604046"/>
    </source>
</evidence>
<evidence type="ECO:0000256" key="1">
    <source>
        <dbReference type="ARBA" id="ARBA00004138"/>
    </source>
</evidence>
<dbReference type="Pfam" id="PF13864">
    <property type="entry name" value="Enkurin"/>
    <property type="match status" value="1"/>
</dbReference>
<evidence type="ECO:0000313" key="7">
    <source>
        <dbReference type="EMBL" id="CAE7215254.1"/>
    </source>
</evidence>
<organism evidence="7 8">
    <name type="scientific">Symbiodinium natans</name>
    <dbReference type="NCBI Taxonomy" id="878477"/>
    <lineage>
        <taxon>Eukaryota</taxon>
        <taxon>Sar</taxon>
        <taxon>Alveolata</taxon>
        <taxon>Dinophyceae</taxon>
        <taxon>Suessiales</taxon>
        <taxon>Symbiodiniaceae</taxon>
        <taxon>Symbiodinium</taxon>
    </lineage>
</organism>
<dbReference type="PROSITE" id="PS51665">
    <property type="entry name" value="ENKURIN"/>
    <property type="match status" value="1"/>
</dbReference>
<dbReference type="PANTHER" id="PTHR21490">
    <property type="entry name" value="ENKURIN-RELATED"/>
    <property type="match status" value="1"/>
</dbReference>
<dbReference type="GO" id="GO:0005929">
    <property type="term" value="C:cilium"/>
    <property type="evidence" value="ECO:0007669"/>
    <property type="project" value="UniProtKB-SubCell"/>
</dbReference>
<gene>
    <name evidence="7" type="primary">ENKD1</name>
    <name evidence="7" type="ORF">SNAT2548_LOCUS7537</name>
</gene>
<keyword evidence="3" id="KW-0963">Cytoplasm</keyword>
<evidence type="ECO:0000256" key="4">
    <source>
        <dbReference type="ARBA" id="ARBA00023212"/>
    </source>
</evidence>
<dbReference type="Proteomes" id="UP000604046">
    <property type="component" value="Unassembled WGS sequence"/>
</dbReference>
<protein>
    <submittedName>
        <fullName evidence="7">ENKD1 protein</fullName>
    </submittedName>
</protein>
<dbReference type="AlphaFoldDB" id="A0A812JVP4"/>
<evidence type="ECO:0000256" key="3">
    <source>
        <dbReference type="ARBA" id="ARBA00022490"/>
    </source>
</evidence>
<proteinExistence type="predicted"/>
<comment type="caution">
    <text evidence="7">The sequence shown here is derived from an EMBL/GenBank/DDBJ whole genome shotgun (WGS) entry which is preliminary data.</text>
</comment>
<evidence type="ECO:0000259" key="6">
    <source>
        <dbReference type="PROSITE" id="PS51665"/>
    </source>
</evidence>
<feature type="domain" description="Enkurin" evidence="6">
    <location>
        <begin position="1"/>
        <end position="68"/>
    </location>
</feature>
<dbReference type="GO" id="GO:0005881">
    <property type="term" value="C:cytoplasmic microtubule"/>
    <property type="evidence" value="ECO:0007669"/>
    <property type="project" value="TreeGrafter"/>
</dbReference>
<keyword evidence="5" id="KW-0966">Cell projection</keyword>
<dbReference type="PANTHER" id="PTHR21490:SF2">
    <property type="entry name" value="ENKURIN DOMAIN-CONTAINING PROTEIN 1"/>
    <property type="match status" value="1"/>
</dbReference>
<reference evidence="7" key="1">
    <citation type="submission" date="2021-02" db="EMBL/GenBank/DDBJ databases">
        <authorList>
            <person name="Dougan E. K."/>
            <person name="Rhodes N."/>
            <person name="Thang M."/>
            <person name="Chan C."/>
        </authorList>
    </citation>
    <scope>NUCLEOTIDE SEQUENCE</scope>
</reference>
<name>A0A812JVP4_9DINO</name>
<sequence length="102" mass="11705">MAEVDEDERQETLDVLRQRKVEVEKAQMSLPFKIETLGQKQREKDLNDRLVHIEKLSGMFSKPVVFVPADAGPIAASLPSLGRRLTRCLFFTLWDLRAFSCL</sequence>
<evidence type="ECO:0000256" key="2">
    <source>
        <dbReference type="ARBA" id="ARBA00004245"/>
    </source>
</evidence>
<dbReference type="EMBL" id="CAJNDS010000524">
    <property type="protein sequence ID" value="CAE7215254.1"/>
    <property type="molecule type" value="Genomic_DNA"/>
</dbReference>